<accession>A0AAN6C6K7</accession>
<evidence type="ECO:0000313" key="13">
    <source>
        <dbReference type="EMBL" id="KAF5244179.1"/>
    </source>
</evidence>
<keyword evidence="3" id="KW-0343">GTPase activation</keyword>
<evidence type="ECO:0000259" key="12">
    <source>
        <dbReference type="PROSITE" id="PS50086"/>
    </source>
</evidence>
<evidence type="ECO:0000256" key="10">
    <source>
        <dbReference type="SAM" id="Coils"/>
    </source>
</evidence>
<dbReference type="SMART" id="SM00164">
    <property type="entry name" value="TBC"/>
    <property type="match status" value="1"/>
</dbReference>
<feature type="compositionally biased region" description="Low complexity" evidence="11">
    <location>
        <begin position="329"/>
        <end position="341"/>
    </location>
</feature>
<gene>
    <name evidence="13" type="ORF">FAUST_2531</name>
</gene>
<keyword evidence="14" id="KW-1185">Reference proteome</keyword>
<dbReference type="Gene3D" id="1.10.8.270">
    <property type="entry name" value="putative rabgap domain of human tbc1 domain family member 14 like domains"/>
    <property type="match status" value="1"/>
</dbReference>
<dbReference type="AlphaFoldDB" id="A0AAN6C6K7"/>
<feature type="compositionally biased region" description="Basic and acidic residues" evidence="11">
    <location>
        <begin position="23"/>
        <end position="66"/>
    </location>
</feature>
<name>A0AAN6C6K7_FUSAU</name>
<comment type="caution">
    <text evidence="13">The sequence shown here is derived from an EMBL/GenBank/DDBJ whole genome shotgun (WGS) entry which is preliminary data.</text>
</comment>
<evidence type="ECO:0000256" key="9">
    <source>
        <dbReference type="ARBA" id="ARBA00072088"/>
    </source>
</evidence>
<keyword evidence="5" id="KW-0931">ER-Golgi transport</keyword>
<evidence type="ECO:0000256" key="7">
    <source>
        <dbReference type="ARBA" id="ARBA00023054"/>
    </source>
</evidence>
<dbReference type="InterPro" id="IPR000195">
    <property type="entry name" value="Rab-GAP-TBC_dom"/>
</dbReference>
<dbReference type="GO" id="GO:0016192">
    <property type="term" value="P:vesicle-mediated transport"/>
    <property type="evidence" value="ECO:0007669"/>
    <property type="project" value="UniProtKB-KW"/>
</dbReference>
<evidence type="ECO:0000256" key="3">
    <source>
        <dbReference type="ARBA" id="ARBA00022468"/>
    </source>
</evidence>
<feature type="compositionally biased region" description="Pro residues" evidence="11">
    <location>
        <begin position="306"/>
        <end position="328"/>
    </location>
</feature>
<evidence type="ECO:0000256" key="1">
    <source>
        <dbReference type="ARBA" id="ARBA00004496"/>
    </source>
</evidence>
<keyword evidence="2" id="KW-0813">Transport</keyword>
<dbReference type="InterPro" id="IPR050302">
    <property type="entry name" value="Rab_GAP_TBC_domain"/>
</dbReference>
<evidence type="ECO:0000313" key="14">
    <source>
        <dbReference type="Proteomes" id="UP000537989"/>
    </source>
</evidence>
<dbReference type="Gene3D" id="1.10.472.80">
    <property type="entry name" value="Ypt/Rab-GAP domain of gyp1p, domain 3"/>
    <property type="match status" value="1"/>
</dbReference>
<feature type="compositionally biased region" description="Basic and acidic residues" evidence="11">
    <location>
        <begin position="200"/>
        <end position="214"/>
    </location>
</feature>
<dbReference type="InterPro" id="IPR035969">
    <property type="entry name" value="Rab-GAP_TBC_sf"/>
</dbReference>
<feature type="compositionally biased region" description="Pro residues" evidence="11">
    <location>
        <begin position="268"/>
        <end position="280"/>
    </location>
</feature>
<dbReference type="PROSITE" id="PS50086">
    <property type="entry name" value="TBC_RABGAP"/>
    <property type="match status" value="1"/>
</dbReference>
<feature type="compositionally biased region" description="Basic and acidic residues" evidence="11">
    <location>
        <begin position="73"/>
        <end position="97"/>
    </location>
</feature>
<feature type="compositionally biased region" description="Low complexity" evidence="11">
    <location>
        <begin position="544"/>
        <end position="558"/>
    </location>
</feature>
<dbReference type="Gene3D" id="1.10.10.750">
    <property type="entry name" value="Ypt/Rab-GAP domain of gyp1p, domain 1"/>
    <property type="match status" value="1"/>
</dbReference>
<feature type="compositionally biased region" description="Basic and acidic residues" evidence="11">
    <location>
        <begin position="106"/>
        <end position="128"/>
    </location>
</feature>
<feature type="region of interest" description="Disordered" evidence="11">
    <location>
        <begin position="535"/>
        <end position="588"/>
    </location>
</feature>
<proteinExistence type="inferred from homology"/>
<evidence type="ECO:0000256" key="4">
    <source>
        <dbReference type="ARBA" id="ARBA00022490"/>
    </source>
</evidence>
<feature type="coiled-coil region" evidence="10">
    <location>
        <begin position="888"/>
        <end position="993"/>
    </location>
</feature>
<keyword evidence="4" id="KW-0963">Cytoplasm</keyword>
<feature type="region of interest" description="Disordered" evidence="11">
    <location>
        <begin position="159"/>
        <end position="463"/>
    </location>
</feature>
<organism evidence="13 14">
    <name type="scientific">Fusarium austroamericanum</name>
    <dbReference type="NCBI Taxonomy" id="282268"/>
    <lineage>
        <taxon>Eukaryota</taxon>
        <taxon>Fungi</taxon>
        <taxon>Dikarya</taxon>
        <taxon>Ascomycota</taxon>
        <taxon>Pezizomycotina</taxon>
        <taxon>Sordariomycetes</taxon>
        <taxon>Hypocreomycetidae</taxon>
        <taxon>Hypocreales</taxon>
        <taxon>Nectriaceae</taxon>
        <taxon>Fusarium</taxon>
    </lineage>
</organism>
<comment type="subcellular location">
    <subcellularLocation>
        <location evidence="1">Cytoplasm</location>
    </subcellularLocation>
</comment>
<dbReference type="GO" id="GO:0005096">
    <property type="term" value="F:GTPase activator activity"/>
    <property type="evidence" value="ECO:0007669"/>
    <property type="project" value="UniProtKB-KW"/>
</dbReference>
<dbReference type="Proteomes" id="UP000537989">
    <property type="component" value="Unassembled WGS sequence"/>
</dbReference>
<reference evidence="13 14" key="1">
    <citation type="submission" date="2020-02" db="EMBL/GenBank/DDBJ databases">
        <title>Identification and distribution of gene clusters putatively required for synthesis of sphingolipid metabolism inhibitors in phylogenetically diverse species of the filamentous fungus Fusarium.</title>
        <authorList>
            <person name="Kim H.-S."/>
            <person name="Busman M."/>
            <person name="Brown D.W."/>
            <person name="Divon H."/>
            <person name="Uhlig S."/>
            <person name="Proctor R.H."/>
        </authorList>
    </citation>
    <scope>NUCLEOTIDE SEQUENCE [LARGE SCALE GENOMIC DNA]</scope>
    <source>
        <strain evidence="13 14">NRRL 2903</strain>
    </source>
</reference>
<keyword evidence="7 10" id="KW-0175">Coiled coil</keyword>
<dbReference type="FunFam" id="1.10.472.80:FF:000044">
    <property type="entry name" value="GTPase-activating protein GYP5"/>
    <property type="match status" value="1"/>
</dbReference>
<feature type="compositionally biased region" description="Low complexity" evidence="11">
    <location>
        <begin position="566"/>
        <end position="583"/>
    </location>
</feature>
<dbReference type="GO" id="GO:0031267">
    <property type="term" value="F:small GTPase binding"/>
    <property type="evidence" value="ECO:0007669"/>
    <property type="project" value="TreeGrafter"/>
</dbReference>
<dbReference type="GO" id="GO:0005737">
    <property type="term" value="C:cytoplasm"/>
    <property type="evidence" value="ECO:0007669"/>
    <property type="project" value="UniProtKB-SubCell"/>
</dbReference>
<evidence type="ECO:0000256" key="6">
    <source>
        <dbReference type="ARBA" id="ARBA00022927"/>
    </source>
</evidence>
<feature type="compositionally biased region" description="Polar residues" evidence="11">
    <location>
        <begin position="247"/>
        <end position="260"/>
    </location>
</feature>
<dbReference type="PANTHER" id="PTHR47219">
    <property type="entry name" value="RAB GTPASE-ACTIVATING PROTEIN 1-LIKE"/>
    <property type="match status" value="1"/>
</dbReference>
<protein>
    <recommendedName>
        <fullName evidence="9">GTPase-activating protein GYP5</fullName>
    </recommendedName>
</protein>
<feature type="region of interest" description="Disordered" evidence="11">
    <location>
        <begin position="1"/>
        <end position="146"/>
    </location>
</feature>
<sequence length="1009" mass="112552">MSQPQEVASPVIESHTSPDPVPELEKQEKQETHDTEEKHDAPVMEEKKDIPEIPDKQDITLNMEDKPGDEEINEKTDERIEKPETKIEEKLEDKFEDSSEDDSDDDIGKKQEQKVDEKPEEKPEEKPSQNDVNIKRLSSGMESDDSVSVGLLHIPLSNTAVPASDTDDKFEDAVAQSPTRSLTKRTISHVKAPSSSTEEQVDRRSEESYTREDTQEPSSAHHKATASESGSIASSIRERQARRKPSVASSRISNTANLDNVSLDDDTPPSPLPKDLPPKPSSKTISLNSISLPSMPWSPAAEPAKSPVPPTATLAPSPPAPQPPPPPSRKLTSPFSWLSRSSSKEREPPLPPPPTGRRNTAGSIATLASNPEMMLSRLEEEKDGDSLPGDPVQRVTLQDRFKQLRQQEEAARALTGGENSKYDGALGLTLPDDGQTQDKPPLSPVPQPISGLAPGTVSGVNAGPSAISEEKVDWDLWQSVVYEGPTAVARTSAEELNKAIATGIPSAIRGVVWQVLADSKNDDLELVYKELATRGADKSKDRNSNSTTASSLSNGNLSVHSGDAVASSASSINSDNSGNGTTSPPNEKNAEAVLKAQVAAAAERKRKDKEDAASLQKLEKTIRRDLGARTSYSKYAAAAGLQEGLFGVCKAYALFDEGVGYAQGMNFLIMPILFNMPEQEAFCLLVRLMNHYKLRDLFIQDMPGLHMHLYQFERLLEDFEPALYCHLHRKGISPHLYATQWFLTLFAYRFPLQLVLRIYDLIFSEGLSAILRFGIVLMQKNASILLGLSDMQQLTTYLKDKLFDVYIDKDPSQGSLLENGFFGSSSSSMDKEVYRADQLVKDACEVRITPEMLKAYSTEWEEKTKAEKDRETELLELRSANHSFSIRLRKMEERVEACDREQADLATELVHTKVENQELKDENDSMRGQVRELKIVIEKQPMDLEERWKLERDDLMKRNMHVHEENQRLEKELGELEEELVQTKLRYAEINSQHETLNRKWTDLKRQFA</sequence>
<keyword evidence="6" id="KW-0653">Protein transport</keyword>
<dbReference type="Pfam" id="PF23436">
    <property type="entry name" value="RabGap-TBC_2"/>
    <property type="match status" value="1"/>
</dbReference>
<feature type="compositionally biased region" description="Polar residues" evidence="11">
    <location>
        <begin position="357"/>
        <end position="369"/>
    </location>
</feature>
<dbReference type="EMBL" id="JAAMOD010000050">
    <property type="protein sequence ID" value="KAF5244179.1"/>
    <property type="molecule type" value="Genomic_DNA"/>
</dbReference>
<evidence type="ECO:0000256" key="2">
    <source>
        <dbReference type="ARBA" id="ARBA00022448"/>
    </source>
</evidence>
<evidence type="ECO:0000256" key="11">
    <source>
        <dbReference type="SAM" id="MobiDB-lite"/>
    </source>
</evidence>
<feature type="compositionally biased region" description="Basic and acidic residues" evidence="11">
    <location>
        <begin position="397"/>
        <end position="411"/>
    </location>
</feature>
<dbReference type="GO" id="GO:0015031">
    <property type="term" value="P:protein transport"/>
    <property type="evidence" value="ECO:0007669"/>
    <property type="project" value="UniProtKB-KW"/>
</dbReference>
<dbReference type="PANTHER" id="PTHR47219:SF9">
    <property type="entry name" value="GTPASE ACTIVATING PROTEIN AND CENTROSOME-ASSOCIATED, ISOFORM B"/>
    <property type="match status" value="1"/>
</dbReference>
<feature type="domain" description="Rab-GAP TBC" evidence="12">
    <location>
        <begin position="503"/>
        <end position="766"/>
    </location>
</feature>
<dbReference type="SUPFAM" id="SSF47923">
    <property type="entry name" value="Ypt/Rab-GAP domain of gyp1p"/>
    <property type="match status" value="2"/>
</dbReference>
<evidence type="ECO:0000256" key="8">
    <source>
        <dbReference type="ARBA" id="ARBA00061661"/>
    </source>
</evidence>
<evidence type="ECO:0000256" key="5">
    <source>
        <dbReference type="ARBA" id="ARBA00022892"/>
    </source>
</evidence>
<comment type="similarity">
    <text evidence="8">Belongs to the GYP5 family.</text>
</comment>